<accession>K1R084</accession>
<dbReference type="HOGENOM" id="CLU_1867079_0_0_1"/>
<reference evidence="1" key="1">
    <citation type="journal article" date="2012" name="Nature">
        <title>The oyster genome reveals stress adaptation and complexity of shell formation.</title>
        <authorList>
            <person name="Zhang G."/>
            <person name="Fang X."/>
            <person name="Guo X."/>
            <person name="Li L."/>
            <person name="Luo R."/>
            <person name="Xu F."/>
            <person name="Yang P."/>
            <person name="Zhang L."/>
            <person name="Wang X."/>
            <person name="Qi H."/>
            <person name="Xiong Z."/>
            <person name="Que H."/>
            <person name="Xie Y."/>
            <person name="Holland P.W."/>
            <person name="Paps J."/>
            <person name="Zhu Y."/>
            <person name="Wu F."/>
            <person name="Chen Y."/>
            <person name="Wang J."/>
            <person name="Peng C."/>
            <person name="Meng J."/>
            <person name="Yang L."/>
            <person name="Liu J."/>
            <person name="Wen B."/>
            <person name="Zhang N."/>
            <person name="Huang Z."/>
            <person name="Zhu Q."/>
            <person name="Feng Y."/>
            <person name="Mount A."/>
            <person name="Hedgecock D."/>
            <person name="Xu Z."/>
            <person name="Liu Y."/>
            <person name="Domazet-Loso T."/>
            <person name="Du Y."/>
            <person name="Sun X."/>
            <person name="Zhang S."/>
            <person name="Liu B."/>
            <person name="Cheng P."/>
            <person name="Jiang X."/>
            <person name="Li J."/>
            <person name="Fan D."/>
            <person name="Wang W."/>
            <person name="Fu W."/>
            <person name="Wang T."/>
            <person name="Wang B."/>
            <person name="Zhang J."/>
            <person name="Peng Z."/>
            <person name="Li Y."/>
            <person name="Li N."/>
            <person name="Wang J."/>
            <person name="Chen M."/>
            <person name="He Y."/>
            <person name="Tan F."/>
            <person name="Song X."/>
            <person name="Zheng Q."/>
            <person name="Huang R."/>
            <person name="Yang H."/>
            <person name="Du X."/>
            <person name="Chen L."/>
            <person name="Yang M."/>
            <person name="Gaffney P.M."/>
            <person name="Wang S."/>
            <person name="Luo L."/>
            <person name="She Z."/>
            <person name="Ming Y."/>
            <person name="Huang W."/>
            <person name="Zhang S."/>
            <person name="Huang B."/>
            <person name="Zhang Y."/>
            <person name="Qu T."/>
            <person name="Ni P."/>
            <person name="Miao G."/>
            <person name="Wang J."/>
            <person name="Wang Q."/>
            <person name="Steinberg C.E."/>
            <person name="Wang H."/>
            <person name="Li N."/>
            <person name="Qian L."/>
            <person name="Zhang G."/>
            <person name="Li Y."/>
            <person name="Yang H."/>
            <person name="Liu X."/>
            <person name="Wang J."/>
            <person name="Yin Y."/>
            <person name="Wang J."/>
        </authorList>
    </citation>
    <scope>NUCLEOTIDE SEQUENCE [LARGE SCALE GENOMIC DNA]</scope>
    <source>
        <strain evidence="1">05x7-T-G4-1.051#20</strain>
    </source>
</reference>
<gene>
    <name evidence="1" type="ORF">CGI_10018912</name>
</gene>
<dbReference type="AlphaFoldDB" id="K1R084"/>
<proteinExistence type="predicted"/>
<dbReference type="InParanoid" id="K1R084"/>
<evidence type="ECO:0000313" key="1">
    <source>
        <dbReference type="EMBL" id="EKC42762.1"/>
    </source>
</evidence>
<protein>
    <submittedName>
        <fullName evidence="1">Uncharacterized protein</fullName>
    </submittedName>
</protein>
<organism evidence="1">
    <name type="scientific">Magallana gigas</name>
    <name type="common">Pacific oyster</name>
    <name type="synonym">Crassostrea gigas</name>
    <dbReference type="NCBI Taxonomy" id="29159"/>
    <lineage>
        <taxon>Eukaryota</taxon>
        <taxon>Metazoa</taxon>
        <taxon>Spiralia</taxon>
        <taxon>Lophotrochozoa</taxon>
        <taxon>Mollusca</taxon>
        <taxon>Bivalvia</taxon>
        <taxon>Autobranchia</taxon>
        <taxon>Pteriomorphia</taxon>
        <taxon>Ostreida</taxon>
        <taxon>Ostreoidea</taxon>
        <taxon>Ostreidae</taxon>
        <taxon>Magallana</taxon>
    </lineage>
</organism>
<sequence>MRVNYALIVSRSFPKRARYDTFHCPGFKMKYLVHDVYVIAMEMRHRFEGDRAGIRRGNRYVYNLGMVVSFMDFDTKGEGSKRVCQFVISLVTRIAVLVITFPRYLYKQKVDRKQKMKSHVTVTEYKASTDKIPFSSC</sequence>
<name>K1R084_MAGGI</name>
<dbReference type="EMBL" id="JH816350">
    <property type="protein sequence ID" value="EKC42762.1"/>
    <property type="molecule type" value="Genomic_DNA"/>
</dbReference>